<protein>
    <submittedName>
        <fullName evidence="1">Uncharacterized protein</fullName>
    </submittedName>
</protein>
<comment type="caution">
    <text evidence="1">The sequence shown here is derived from an EMBL/GenBank/DDBJ whole genome shotgun (WGS) entry which is preliminary data.</text>
</comment>
<gene>
    <name evidence="1" type="ORF">GGR05_004364</name>
</gene>
<dbReference type="Proteomes" id="UP000531216">
    <property type="component" value="Unassembled WGS sequence"/>
</dbReference>
<dbReference type="EMBL" id="JACIDO010000020">
    <property type="protein sequence ID" value="MBB3938193.1"/>
    <property type="molecule type" value="Genomic_DNA"/>
</dbReference>
<dbReference type="RefSeq" id="WP_280141137.1">
    <property type="nucleotide sequence ID" value="NZ_FOOA01000033.1"/>
</dbReference>
<evidence type="ECO:0000313" key="1">
    <source>
        <dbReference type="EMBL" id="MBB3938193.1"/>
    </source>
</evidence>
<organism evidence="1 2">
    <name type="scientific">Aureimonas phyllosphaerae</name>
    <dbReference type="NCBI Taxonomy" id="1166078"/>
    <lineage>
        <taxon>Bacteria</taxon>
        <taxon>Pseudomonadati</taxon>
        <taxon>Pseudomonadota</taxon>
        <taxon>Alphaproteobacteria</taxon>
        <taxon>Hyphomicrobiales</taxon>
        <taxon>Aurantimonadaceae</taxon>
        <taxon>Aureimonas</taxon>
    </lineage>
</organism>
<sequence length="40" mass="4276">MLTAAYLRTGNLWVLSGAHILNDWSIFAVGYAGSHLPTGT</sequence>
<keyword evidence="2" id="KW-1185">Reference proteome</keyword>
<accession>A0A7W6FWG3</accession>
<proteinExistence type="predicted"/>
<reference evidence="1 2" key="1">
    <citation type="submission" date="2020-08" db="EMBL/GenBank/DDBJ databases">
        <title>Genomic Encyclopedia of Type Strains, Phase IV (KMG-IV): sequencing the most valuable type-strain genomes for metagenomic binning, comparative biology and taxonomic classification.</title>
        <authorList>
            <person name="Goeker M."/>
        </authorList>
    </citation>
    <scope>NUCLEOTIDE SEQUENCE [LARGE SCALE GENOMIC DNA]</scope>
    <source>
        <strain evidence="1 2">DSM 25024</strain>
    </source>
</reference>
<dbReference type="AlphaFoldDB" id="A0A7W6FWG3"/>
<name>A0A7W6FWG3_9HYPH</name>
<evidence type="ECO:0000313" key="2">
    <source>
        <dbReference type="Proteomes" id="UP000531216"/>
    </source>
</evidence>